<feature type="domain" description="SurA N-terminal" evidence="7">
    <location>
        <begin position="32"/>
        <end position="148"/>
    </location>
</feature>
<proteinExistence type="predicted"/>
<feature type="signal peptide" evidence="6">
    <location>
        <begin position="1"/>
        <end position="29"/>
    </location>
</feature>
<name>A0A7C3SM40_9BACT</name>
<dbReference type="GO" id="GO:0003755">
    <property type="term" value="F:peptidyl-prolyl cis-trans isomerase activity"/>
    <property type="evidence" value="ECO:0007669"/>
    <property type="project" value="UniProtKB-KW"/>
</dbReference>
<evidence type="ECO:0000313" key="9">
    <source>
        <dbReference type="EMBL" id="HGB15318.1"/>
    </source>
</evidence>
<keyword evidence="2" id="KW-0574">Periplasm</keyword>
<dbReference type="InterPro" id="IPR027304">
    <property type="entry name" value="Trigger_fact/SurA_dom_sf"/>
</dbReference>
<evidence type="ECO:0000256" key="2">
    <source>
        <dbReference type="ARBA" id="ARBA00022764"/>
    </source>
</evidence>
<dbReference type="AlphaFoldDB" id="A0A7C3SM40"/>
<keyword evidence="4" id="KW-0143">Chaperone</keyword>
<dbReference type="InterPro" id="IPR015391">
    <property type="entry name" value="SurA_N"/>
</dbReference>
<comment type="caution">
    <text evidence="9">The sequence shown here is derived from an EMBL/GenBank/DDBJ whole genome shotgun (WGS) entry which is preliminary data.</text>
</comment>
<evidence type="ECO:0000256" key="6">
    <source>
        <dbReference type="SAM" id="SignalP"/>
    </source>
</evidence>
<feature type="chain" id="PRO_5027543849" description="PpiC domain-containing protein" evidence="6">
    <location>
        <begin position="30"/>
        <end position="318"/>
    </location>
</feature>
<dbReference type="EMBL" id="DTHB01000053">
    <property type="protein sequence ID" value="HGB15318.1"/>
    <property type="molecule type" value="Genomic_DNA"/>
</dbReference>
<dbReference type="PANTHER" id="PTHR47637">
    <property type="entry name" value="CHAPERONE SURA"/>
    <property type="match status" value="1"/>
</dbReference>
<dbReference type="SUPFAM" id="SSF54534">
    <property type="entry name" value="FKBP-like"/>
    <property type="match status" value="1"/>
</dbReference>
<evidence type="ECO:0000259" key="8">
    <source>
        <dbReference type="Pfam" id="PF13145"/>
    </source>
</evidence>
<keyword evidence="5" id="KW-0413">Isomerase</keyword>
<reference evidence="9" key="1">
    <citation type="journal article" date="2020" name="mSystems">
        <title>Genome- and Community-Level Interaction Insights into Carbon Utilization and Element Cycling Functions of Hydrothermarchaeota in Hydrothermal Sediment.</title>
        <authorList>
            <person name="Zhou Z."/>
            <person name="Liu Y."/>
            <person name="Xu W."/>
            <person name="Pan J."/>
            <person name="Luo Z.H."/>
            <person name="Li M."/>
        </authorList>
    </citation>
    <scope>NUCLEOTIDE SEQUENCE [LARGE SCALE GENOMIC DNA]</scope>
    <source>
        <strain evidence="9">SpSt-776</strain>
    </source>
</reference>
<evidence type="ECO:0000256" key="3">
    <source>
        <dbReference type="ARBA" id="ARBA00023110"/>
    </source>
</evidence>
<protein>
    <recommendedName>
        <fullName evidence="10">PpiC domain-containing protein</fullName>
    </recommendedName>
</protein>
<organism evidence="9">
    <name type="scientific">Desulfobacca acetoxidans</name>
    <dbReference type="NCBI Taxonomy" id="60893"/>
    <lineage>
        <taxon>Bacteria</taxon>
        <taxon>Pseudomonadati</taxon>
        <taxon>Thermodesulfobacteriota</taxon>
        <taxon>Desulfobaccia</taxon>
        <taxon>Desulfobaccales</taxon>
        <taxon>Desulfobaccaceae</taxon>
        <taxon>Desulfobacca</taxon>
    </lineage>
</organism>
<dbReference type="PANTHER" id="PTHR47637:SF1">
    <property type="entry name" value="CHAPERONE SURA"/>
    <property type="match status" value="1"/>
</dbReference>
<keyword evidence="3" id="KW-0697">Rotamase</keyword>
<dbReference type="SUPFAM" id="SSF109998">
    <property type="entry name" value="Triger factor/SurA peptide-binding domain-like"/>
    <property type="match status" value="1"/>
</dbReference>
<feature type="domain" description="PpiC" evidence="8">
    <location>
        <begin position="160"/>
        <end position="286"/>
    </location>
</feature>
<gene>
    <name evidence="9" type="ORF">ENV62_08800</name>
</gene>
<dbReference type="Gene3D" id="1.10.4030.10">
    <property type="entry name" value="Porin chaperone SurA, peptide-binding domain"/>
    <property type="match status" value="2"/>
</dbReference>
<evidence type="ECO:0000259" key="7">
    <source>
        <dbReference type="Pfam" id="PF09312"/>
    </source>
</evidence>
<dbReference type="Gene3D" id="3.10.50.40">
    <property type="match status" value="1"/>
</dbReference>
<dbReference type="Pfam" id="PF13145">
    <property type="entry name" value="Rotamase_2"/>
    <property type="match status" value="1"/>
</dbReference>
<evidence type="ECO:0000256" key="1">
    <source>
        <dbReference type="ARBA" id="ARBA00022729"/>
    </source>
</evidence>
<keyword evidence="1 6" id="KW-0732">Signal</keyword>
<dbReference type="InterPro" id="IPR050280">
    <property type="entry name" value="OMP_Chaperone_SurA"/>
</dbReference>
<evidence type="ECO:0000256" key="5">
    <source>
        <dbReference type="ARBA" id="ARBA00023235"/>
    </source>
</evidence>
<dbReference type="InterPro" id="IPR000297">
    <property type="entry name" value="PPIase_PpiC"/>
</dbReference>
<evidence type="ECO:0000256" key="4">
    <source>
        <dbReference type="ARBA" id="ARBA00023186"/>
    </source>
</evidence>
<evidence type="ECO:0008006" key="10">
    <source>
        <dbReference type="Google" id="ProtNLM"/>
    </source>
</evidence>
<accession>A0A7C3SM40</accession>
<dbReference type="InterPro" id="IPR046357">
    <property type="entry name" value="PPIase_dom_sf"/>
</dbReference>
<dbReference type="Pfam" id="PF09312">
    <property type="entry name" value="SurA_N"/>
    <property type="match status" value="1"/>
</dbReference>
<sequence>MRRNLFFVLGKSLAGALFLLLLGAPPSAAKVVDRIVAVVNDEVISLSELELMAKSLQAQPGMAGRFASEQAMQRQMLEALIDQKLAKAEAKRRGIEVTDKELAQALDEFKKQNNLPDDAALVQALAKADMTLEELKQKIRDQIIQDRLMAVAVGGKVTLTDEEMRRFYEQEYPKAAGIRVRLQVIGLPYPPGATPAQKDEVRQKAEIILKEHRQGISLEELRKRHALLMQDLGFIAESDLAPPLAEFLRQLKPGEVGPIETPQGFQLVQLVERRSGTPKSFEEVKPEIQKILLRQKMGRQFSEWLKGLRDKAHIKIML</sequence>